<reference evidence="1" key="1">
    <citation type="submission" date="2021-02" db="EMBL/GenBank/DDBJ databases">
        <authorList>
            <person name="Nowell W R."/>
        </authorList>
    </citation>
    <scope>NUCLEOTIDE SEQUENCE</scope>
</reference>
<evidence type="ECO:0000313" key="1">
    <source>
        <dbReference type="EMBL" id="CAF5156565.1"/>
    </source>
</evidence>
<dbReference type="AlphaFoldDB" id="A0A8S3GAX1"/>
<protein>
    <submittedName>
        <fullName evidence="1">Uncharacterized protein</fullName>
    </submittedName>
</protein>
<name>A0A8S3GAX1_9BILA</name>
<dbReference type="EMBL" id="CAJOBH010262024">
    <property type="protein sequence ID" value="CAF5156565.1"/>
    <property type="molecule type" value="Genomic_DNA"/>
</dbReference>
<accession>A0A8S3GAX1</accession>
<comment type="caution">
    <text evidence="1">The sequence shown here is derived from an EMBL/GenBank/DDBJ whole genome shotgun (WGS) entry which is preliminary data.</text>
</comment>
<gene>
    <name evidence="1" type="ORF">BYL167_LOCUS73547</name>
</gene>
<evidence type="ECO:0000313" key="2">
    <source>
        <dbReference type="Proteomes" id="UP000681967"/>
    </source>
</evidence>
<proteinExistence type="predicted"/>
<dbReference type="Proteomes" id="UP000681967">
    <property type="component" value="Unassembled WGS sequence"/>
</dbReference>
<feature type="non-terminal residue" evidence="1">
    <location>
        <position position="144"/>
    </location>
</feature>
<sequence>MGDVSLLTVISTAFERPQPAAEIVQGIASRSKIAFRLNGATTSYLDFEANTVTESTLRSEFMNLFNIRCPPSLNNQDATPSIVYVNEFEGSNSFNETFNIEDQAFCGRSALTSSRQCLVCENTVIADYFCFAYKITTGNSIFLK</sequence>
<organism evidence="1 2">
    <name type="scientific">Rotaria magnacalcarata</name>
    <dbReference type="NCBI Taxonomy" id="392030"/>
    <lineage>
        <taxon>Eukaryota</taxon>
        <taxon>Metazoa</taxon>
        <taxon>Spiralia</taxon>
        <taxon>Gnathifera</taxon>
        <taxon>Rotifera</taxon>
        <taxon>Eurotatoria</taxon>
        <taxon>Bdelloidea</taxon>
        <taxon>Philodinida</taxon>
        <taxon>Philodinidae</taxon>
        <taxon>Rotaria</taxon>
    </lineage>
</organism>